<evidence type="ECO:0000313" key="2">
    <source>
        <dbReference type="EMBL" id="MFC5422368.1"/>
    </source>
</evidence>
<dbReference type="InterPro" id="IPR036291">
    <property type="entry name" value="NAD(P)-bd_dom_sf"/>
</dbReference>
<organism evidence="2 3">
    <name type="scientific">Bosea eneae</name>
    <dbReference type="NCBI Taxonomy" id="151454"/>
    <lineage>
        <taxon>Bacteria</taxon>
        <taxon>Pseudomonadati</taxon>
        <taxon>Pseudomonadota</taxon>
        <taxon>Alphaproteobacteria</taxon>
        <taxon>Hyphomicrobiales</taxon>
        <taxon>Boseaceae</taxon>
        <taxon>Bosea</taxon>
    </lineage>
</organism>
<evidence type="ECO:0000259" key="1">
    <source>
        <dbReference type="Pfam" id="PF13460"/>
    </source>
</evidence>
<dbReference type="Pfam" id="PF13460">
    <property type="entry name" value="NAD_binding_10"/>
    <property type="match status" value="1"/>
</dbReference>
<sequence length="253" mass="27122">MRIVVIGGDRPVGRKLADILRRKGHDVLVASPRSGVDTITGEGLAKALRGARVVVDVAHPPSLEDLSALNYFERSGRNLLAAEVAAGVGHHVALSAVGADRLLESGYFRGRMAQEKLIRASKVPYSILRSTQFADFMCGIAHAATKGRTVRLSSAAIQPILSDDVAGALAALALGAPVNGIVEIAGPDRFRLDEFVRRFLAVIGDARRVMTDPSARYFGARLDDRSLLPAEGTHIGVSRFEDWAERAAFRMSA</sequence>
<dbReference type="SUPFAM" id="SSF51735">
    <property type="entry name" value="NAD(P)-binding Rossmann-fold domains"/>
    <property type="match status" value="1"/>
</dbReference>
<evidence type="ECO:0000313" key="3">
    <source>
        <dbReference type="Proteomes" id="UP001596053"/>
    </source>
</evidence>
<dbReference type="Gene3D" id="3.40.50.720">
    <property type="entry name" value="NAD(P)-binding Rossmann-like Domain"/>
    <property type="match status" value="1"/>
</dbReference>
<dbReference type="Proteomes" id="UP001596053">
    <property type="component" value="Unassembled WGS sequence"/>
</dbReference>
<protein>
    <submittedName>
        <fullName evidence="2">SDR family oxidoreductase</fullName>
    </submittedName>
</protein>
<keyword evidence="3" id="KW-1185">Reference proteome</keyword>
<feature type="domain" description="NAD(P)-binding" evidence="1">
    <location>
        <begin position="42"/>
        <end position="171"/>
    </location>
</feature>
<reference evidence="3" key="1">
    <citation type="journal article" date="2019" name="Int. J. Syst. Evol. Microbiol.">
        <title>The Global Catalogue of Microorganisms (GCM) 10K type strain sequencing project: providing services to taxonomists for standard genome sequencing and annotation.</title>
        <authorList>
            <consortium name="The Broad Institute Genomics Platform"/>
            <consortium name="The Broad Institute Genome Sequencing Center for Infectious Disease"/>
            <person name="Wu L."/>
            <person name="Ma J."/>
        </authorList>
    </citation>
    <scope>NUCLEOTIDE SEQUENCE [LARGE SCALE GENOMIC DNA]</scope>
    <source>
        <strain evidence="3">NCAIM B.01391</strain>
    </source>
</reference>
<dbReference type="EMBL" id="JBHSLW010000037">
    <property type="protein sequence ID" value="MFC5422368.1"/>
    <property type="molecule type" value="Genomic_DNA"/>
</dbReference>
<dbReference type="RefSeq" id="WP_377800646.1">
    <property type="nucleotide sequence ID" value="NZ_JBHSLW010000037.1"/>
</dbReference>
<gene>
    <name evidence="2" type="ORF">ACFPOB_22630</name>
</gene>
<comment type="caution">
    <text evidence="2">The sequence shown here is derived from an EMBL/GenBank/DDBJ whole genome shotgun (WGS) entry which is preliminary data.</text>
</comment>
<name>A0ABW0IVL4_9HYPH</name>
<accession>A0ABW0IVL4</accession>
<dbReference type="InterPro" id="IPR016040">
    <property type="entry name" value="NAD(P)-bd_dom"/>
</dbReference>
<proteinExistence type="predicted"/>